<evidence type="ECO:0000256" key="2">
    <source>
        <dbReference type="PROSITE-ProRule" id="PRU00504"/>
    </source>
</evidence>
<dbReference type="PROSITE" id="PS51125">
    <property type="entry name" value="NHL"/>
    <property type="match status" value="1"/>
</dbReference>
<dbReference type="Pfam" id="PF01436">
    <property type="entry name" value="NHL"/>
    <property type="match status" value="1"/>
</dbReference>
<feature type="repeat" description="NHL" evidence="2">
    <location>
        <begin position="239"/>
        <end position="282"/>
    </location>
</feature>
<gene>
    <name evidence="3" type="ORF">DGYR_LOCUS5054</name>
</gene>
<proteinExistence type="predicted"/>
<dbReference type="SUPFAM" id="SSF101898">
    <property type="entry name" value="NHL repeat"/>
    <property type="match status" value="1"/>
</dbReference>
<dbReference type="GO" id="GO:0061630">
    <property type="term" value="F:ubiquitin protein ligase activity"/>
    <property type="evidence" value="ECO:0007669"/>
    <property type="project" value="TreeGrafter"/>
</dbReference>
<dbReference type="Gene3D" id="2.40.10.500">
    <property type="match status" value="1"/>
</dbReference>
<dbReference type="OrthoDB" id="6124404at2759"/>
<evidence type="ECO:0000313" key="3">
    <source>
        <dbReference type="EMBL" id="CAD5116417.1"/>
    </source>
</evidence>
<dbReference type="PANTHER" id="PTHR24104:SF25">
    <property type="entry name" value="PROTEIN LIN-41"/>
    <property type="match status" value="1"/>
</dbReference>
<organism evidence="3 4">
    <name type="scientific">Dimorphilus gyrociliatus</name>
    <dbReference type="NCBI Taxonomy" id="2664684"/>
    <lineage>
        <taxon>Eukaryota</taxon>
        <taxon>Metazoa</taxon>
        <taxon>Spiralia</taxon>
        <taxon>Lophotrochozoa</taxon>
        <taxon>Annelida</taxon>
        <taxon>Polychaeta</taxon>
        <taxon>Polychaeta incertae sedis</taxon>
        <taxon>Dinophilidae</taxon>
        <taxon>Dimorphilus</taxon>
    </lineage>
</organism>
<dbReference type="AlphaFoldDB" id="A0A7I8VJI1"/>
<keyword evidence="1" id="KW-0677">Repeat</keyword>
<dbReference type="InterPro" id="IPR011042">
    <property type="entry name" value="6-blade_b-propeller_TolB-like"/>
</dbReference>
<dbReference type="GO" id="GO:0008270">
    <property type="term" value="F:zinc ion binding"/>
    <property type="evidence" value="ECO:0007669"/>
    <property type="project" value="UniProtKB-KW"/>
</dbReference>
<dbReference type="EMBL" id="CAJFCJ010000006">
    <property type="protein sequence ID" value="CAD5116417.1"/>
    <property type="molecule type" value="Genomic_DNA"/>
</dbReference>
<dbReference type="InterPro" id="IPR050952">
    <property type="entry name" value="TRIM-NHL_E3_ligases"/>
</dbReference>
<comment type="caution">
    <text evidence="3">The sequence shown here is derived from an EMBL/GenBank/DDBJ whole genome shotgun (WGS) entry which is preliminary data.</text>
</comment>
<dbReference type="GO" id="GO:0043161">
    <property type="term" value="P:proteasome-mediated ubiquitin-dependent protein catabolic process"/>
    <property type="evidence" value="ECO:0007669"/>
    <property type="project" value="TreeGrafter"/>
</dbReference>
<sequence>MANSNDSTLTKVDSNQYIKHSDYDSGVSSVAELSESLRDGEEPSKVNFGICDSGAESDKEEVEFKRPSVLIPDLKWKKKLSENAQISCIQAEKTDLIIVYQTPEKHCVSVVNFDGESRKTLYTGKSLSCVRLKSGNLYISEDDDSGLMTYSLKKWKKTGNFSQPWGLTSTINDNLIVCDADAGKVFICSEKKPWHIKKTITNKNFKSPWFAYGLKNGGFVITDRWAHKLFIYDSNGNFQNEFGCWGRFKGELRYPAGICEDKDGYILVADYGNNRIIKIDGKGRYIGLLLDKKDNIVQPYSIAIKDNELYVGQGNGSLKCFTYYHNSDYPDL</sequence>
<dbReference type="InterPro" id="IPR001258">
    <property type="entry name" value="NHL_repeat"/>
</dbReference>
<evidence type="ECO:0000313" key="4">
    <source>
        <dbReference type="Proteomes" id="UP000549394"/>
    </source>
</evidence>
<dbReference type="PANTHER" id="PTHR24104">
    <property type="entry name" value="E3 UBIQUITIN-PROTEIN LIGASE NHLRC1-RELATED"/>
    <property type="match status" value="1"/>
</dbReference>
<dbReference type="Proteomes" id="UP000549394">
    <property type="component" value="Unassembled WGS sequence"/>
</dbReference>
<dbReference type="GO" id="GO:0000209">
    <property type="term" value="P:protein polyubiquitination"/>
    <property type="evidence" value="ECO:0007669"/>
    <property type="project" value="TreeGrafter"/>
</dbReference>
<protein>
    <submittedName>
        <fullName evidence="3">Uncharacterized protein</fullName>
    </submittedName>
</protein>
<accession>A0A7I8VJI1</accession>
<evidence type="ECO:0000256" key="1">
    <source>
        <dbReference type="ARBA" id="ARBA00022737"/>
    </source>
</evidence>
<reference evidence="3 4" key="1">
    <citation type="submission" date="2020-08" db="EMBL/GenBank/DDBJ databases">
        <authorList>
            <person name="Hejnol A."/>
        </authorList>
    </citation>
    <scope>NUCLEOTIDE SEQUENCE [LARGE SCALE GENOMIC DNA]</scope>
</reference>
<name>A0A7I8VJI1_9ANNE</name>
<keyword evidence="4" id="KW-1185">Reference proteome</keyword>
<dbReference type="CDD" id="cd05819">
    <property type="entry name" value="NHL"/>
    <property type="match status" value="1"/>
</dbReference>
<dbReference type="Gene3D" id="2.120.10.30">
    <property type="entry name" value="TolB, C-terminal domain"/>
    <property type="match status" value="1"/>
</dbReference>